<accession>A0A2U3AQ15</accession>
<dbReference type="Gene3D" id="3.40.50.1000">
    <property type="entry name" value="HAD superfamily/HAD-like"/>
    <property type="match status" value="1"/>
</dbReference>
<reference evidence="1 2" key="1">
    <citation type="submission" date="2018-05" db="EMBL/GenBank/DDBJ databases">
        <title>Kurthia sibirica genome sequence.</title>
        <authorList>
            <person name="Maclea K.S."/>
            <person name="Goen A.E."/>
        </authorList>
    </citation>
    <scope>NUCLEOTIDE SEQUENCE [LARGE SCALE GENOMIC DNA]</scope>
    <source>
        <strain evidence="1 2">ATCC 49154</strain>
    </source>
</reference>
<dbReference type="InterPro" id="IPR041492">
    <property type="entry name" value="HAD_2"/>
</dbReference>
<evidence type="ECO:0000313" key="1">
    <source>
        <dbReference type="EMBL" id="PWI26631.1"/>
    </source>
</evidence>
<dbReference type="PANTHER" id="PTHR18901:SF38">
    <property type="entry name" value="PSEUDOURIDINE-5'-PHOSPHATASE"/>
    <property type="match status" value="1"/>
</dbReference>
<name>A0A2U3AQ15_9BACL</name>
<dbReference type="InterPro" id="IPR023198">
    <property type="entry name" value="PGP-like_dom2"/>
</dbReference>
<keyword evidence="1" id="KW-0378">Hydrolase</keyword>
<dbReference type="Pfam" id="PF13419">
    <property type="entry name" value="HAD_2"/>
    <property type="match status" value="1"/>
</dbReference>
<dbReference type="SFLD" id="SFLDG01129">
    <property type="entry name" value="C1.5:_HAD__Beta-PGM__Phosphata"/>
    <property type="match status" value="1"/>
</dbReference>
<dbReference type="SFLD" id="SFLDS00003">
    <property type="entry name" value="Haloacid_Dehalogenase"/>
    <property type="match status" value="1"/>
</dbReference>
<dbReference type="NCBIfam" id="TIGR01509">
    <property type="entry name" value="HAD-SF-IA-v3"/>
    <property type="match status" value="1"/>
</dbReference>
<sequence>MGGFNLKAVIFDFDGTIVDTETLWVDVYQEIIKEKYNVSIPISIFEACVGTVDDALYDYLVTFVDATITRQQLSPIAEKNVDKKLCELMPRQGVIELLTSLRDSGYRLAIASGSQRKWIDLFLKQHHLNTYFEEICCADDVENVKPHPDIYLATLQALNLQPEQCFAIEDSINGSLAALSAKILCYIVPNEVTKHSTFPQGTIRVNYFSDIPHRAH</sequence>
<dbReference type="SUPFAM" id="SSF56784">
    <property type="entry name" value="HAD-like"/>
    <property type="match status" value="1"/>
</dbReference>
<organism evidence="1 2">
    <name type="scientific">Kurthia sibirica</name>
    <dbReference type="NCBI Taxonomy" id="202750"/>
    <lineage>
        <taxon>Bacteria</taxon>
        <taxon>Bacillati</taxon>
        <taxon>Bacillota</taxon>
        <taxon>Bacilli</taxon>
        <taxon>Bacillales</taxon>
        <taxon>Caryophanaceae</taxon>
        <taxon>Kurthia</taxon>
    </lineage>
</organism>
<dbReference type="NCBIfam" id="TIGR01549">
    <property type="entry name" value="HAD-SF-IA-v1"/>
    <property type="match status" value="1"/>
</dbReference>
<dbReference type="GO" id="GO:0016787">
    <property type="term" value="F:hydrolase activity"/>
    <property type="evidence" value="ECO:0007669"/>
    <property type="project" value="UniProtKB-KW"/>
</dbReference>
<dbReference type="OrthoDB" id="9792518at2"/>
<dbReference type="InterPro" id="IPR023214">
    <property type="entry name" value="HAD_sf"/>
</dbReference>
<keyword evidence="2" id="KW-1185">Reference proteome</keyword>
<dbReference type="InterPro" id="IPR006439">
    <property type="entry name" value="HAD-SF_hydro_IA"/>
</dbReference>
<dbReference type="Proteomes" id="UP000245938">
    <property type="component" value="Unassembled WGS sequence"/>
</dbReference>
<dbReference type="PRINTS" id="PR00413">
    <property type="entry name" value="HADHALOGNASE"/>
</dbReference>
<comment type="caution">
    <text evidence="1">The sequence shown here is derived from an EMBL/GenBank/DDBJ whole genome shotgun (WGS) entry which is preliminary data.</text>
</comment>
<gene>
    <name evidence="1" type="ORF">DEX24_02380</name>
</gene>
<dbReference type="CDD" id="cd16423">
    <property type="entry name" value="HAD_BPGM-like"/>
    <property type="match status" value="1"/>
</dbReference>
<evidence type="ECO:0000313" key="2">
    <source>
        <dbReference type="Proteomes" id="UP000245938"/>
    </source>
</evidence>
<proteinExistence type="predicted"/>
<dbReference type="AlphaFoldDB" id="A0A2U3AQ15"/>
<dbReference type="EMBL" id="QFVR01000002">
    <property type="protein sequence ID" value="PWI26631.1"/>
    <property type="molecule type" value="Genomic_DNA"/>
</dbReference>
<dbReference type="InterPro" id="IPR036412">
    <property type="entry name" value="HAD-like_sf"/>
</dbReference>
<dbReference type="Gene3D" id="1.10.150.240">
    <property type="entry name" value="Putative phosphatase, domain 2"/>
    <property type="match status" value="1"/>
</dbReference>
<protein>
    <submittedName>
        <fullName evidence="1">HAD family hydrolase</fullName>
    </submittedName>
</protein>
<dbReference type="PANTHER" id="PTHR18901">
    <property type="entry name" value="2-DEOXYGLUCOSE-6-PHOSPHATE PHOSPHATASE 2"/>
    <property type="match status" value="1"/>
</dbReference>